<evidence type="ECO:0000313" key="2">
    <source>
        <dbReference type="EMBL" id="KAF6387775.1"/>
    </source>
</evidence>
<evidence type="ECO:0000313" key="3">
    <source>
        <dbReference type="Proteomes" id="UP000527355"/>
    </source>
</evidence>
<accession>A0A7J8ANH7</accession>
<dbReference type="EMBL" id="JABWUV010000001">
    <property type="protein sequence ID" value="KAF6387775.1"/>
    <property type="molecule type" value="Genomic_DNA"/>
</dbReference>
<feature type="compositionally biased region" description="Low complexity" evidence="1">
    <location>
        <begin position="153"/>
        <end position="162"/>
    </location>
</feature>
<feature type="region of interest" description="Disordered" evidence="1">
    <location>
        <begin position="1"/>
        <end position="41"/>
    </location>
</feature>
<dbReference type="Proteomes" id="UP000527355">
    <property type="component" value="Unassembled WGS sequence"/>
</dbReference>
<evidence type="ECO:0000256" key="1">
    <source>
        <dbReference type="SAM" id="MobiDB-lite"/>
    </source>
</evidence>
<protein>
    <submittedName>
        <fullName evidence="2">Uncharacterized protein</fullName>
    </submittedName>
</protein>
<feature type="compositionally biased region" description="Low complexity" evidence="1">
    <location>
        <begin position="169"/>
        <end position="178"/>
    </location>
</feature>
<dbReference type="AlphaFoldDB" id="A0A7J8ANH7"/>
<sequence>MGEGGHICPPAPVGPPAAKGTLGEASQLERPRDSARQRADDLGPVGSFIFLSRSWAEGRRGAGAGWTPGEAGREWLRSWCPCRTKGETLQEGPHEQGLGLGGSRRTPGPGEGWPGPRLVLGEVKAGVRWEEGPEAPQAGLLFLSPSPRPPYRRSMGGLSLLSPLPPSQPHSASPPVHSNAGPLAPHPPSPVTSASVCRMVHPWPCPPDDPTPPATAMATPKPRVSNTCSALSLSQGPALSLPLLLLWDCTPVPSANHLLTIRPHTAPCPSFPPSYILAFPCLSLAKPNLALCSAASALIYPLSHLFTVPPHPHPSPFPSCLPPSTGTFKPEEAVMVASHLSPPHIHSSINSDHFVSQTHLDAQGWLSGSAQQAEEPTTP</sequence>
<gene>
    <name evidence="2" type="ORF">mMyoMyo1_008210</name>
</gene>
<organism evidence="2 3">
    <name type="scientific">Myotis myotis</name>
    <name type="common">Greater mouse-eared bat</name>
    <name type="synonym">Vespertilio myotis</name>
    <dbReference type="NCBI Taxonomy" id="51298"/>
    <lineage>
        <taxon>Eukaryota</taxon>
        <taxon>Metazoa</taxon>
        <taxon>Chordata</taxon>
        <taxon>Craniata</taxon>
        <taxon>Vertebrata</taxon>
        <taxon>Euteleostomi</taxon>
        <taxon>Mammalia</taxon>
        <taxon>Eutheria</taxon>
        <taxon>Laurasiatheria</taxon>
        <taxon>Chiroptera</taxon>
        <taxon>Yangochiroptera</taxon>
        <taxon>Vespertilionidae</taxon>
        <taxon>Myotis</taxon>
    </lineage>
</organism>
<feature type="compositionally biased region" description="Basic and acidic residues" evidence="1">
    <location>
        <begin position="27"/>
        <end position="41"/>
    </location>
</feature>
<proteinExistence type="predicted"/>
<reference evidence="2 3" key="1">
    <citation type="journal article" date="2020" name="Nature">
        <title>Six reference-quality genomes reveal evolution of bat adaptations.</title>
        <authorList>
            <person name="Jebb D."/>
            <person name="Huang Z."/>
            <person name="Pippel M."/>
            <person name="Hughes G.M."/>
            <person name="Lavrichenko K."/>
            <person name="Devanna P."/>
            <person name="Winkler S."/>
            <person name="Jermiin L.S."/>
            <person name="Skirmuntt E.C."/>
            <person name="Katzourakis A."/>
            <person name="Burkitt-Gray L."/>
            <person name="Ray D.A."/>
            <person name="Sullivan K.A.M."/>
            <person name="Roscito J.G."/>
            <person name="Kirilenko B.M."/>
            <person name="Davalos L.M."/>
            <person name="Corthals A.P."/>
            <person name="Power M.L."/>
            <person name="Jones G."/>
            <person name="Ransome R.D."/>
            <person name="Dechmann D.K.N."/>
            <person name="Locatelli A.G."/>
            <person name="Puechmaille S.J."/>
            <person name="Fedrigo O."/>
            <person name="Jarvis E.D."/>
            <person name="Hiller M."/>
            <person name="Vernes S.C."/>
            <person name="Myers E.W."/>
            <person name="Teeling E.C."/>
        </authorList>
    </citation>
    <scope>NUCLEOTIDE SEQUENCE [LARGE SCALE GENOMIC DNA]</scope>
    <source>
        <strain evidence="2">MMyoMyo1</strain>
        <tissue evidence="2">Flight muscle</tissue>
    </source>
</reference>
<keyword evidence="3" id="KW-1185">Reference proteome</keyword>
<comment type="caution">
    <text evidence="2">The sequence shown here is derived from an EMBL/GenBank/DDBJ whole genome shotgun (WGS) entry which is preliminary data.</text>
</comment>
<feature type="region of interest" description="Disordered" evidence="1">
    <location>
        <begin position="86"/>
        <end position="116"/>
    </location>
</feature>
<name>A0A7J8ANH7_MYOMY</name>
<feature type="region of interest" description="Disordered" evidence="1">
    <location>
        <begin position="153"/>
        <end position="191"/>
    </location>
</feature>